<dbReference type="EMBL" id="AWEX01000075">
    <property type="protein sequence ID" value="KED03903.1"/>
    <property type="molecule type" value="Genomic_DNA"/>
</dbReference>
<reference evidence="1 2" key="1">
    <citation type="journal article" date="2014" name="Int. J. Syst. Evol. Microbiol.">
        <title>Phylogenomics and the dynamic genome evolution of the genus Streptococcus.</title>
        <authorList>
            <consortium name="The Broad Institute Genome Sequencing Platform"/>
            <person name="Richards V.P."/>
            <person name="Palmer S.R."/>
            <person name="Pavinski Bitar P.D."/>
            <person name="Qin X."/>
            <person name="Weinstock G.M."/>
            <person name="Highlander S.K."/>
            <person name="Town C.D."/>
            <person name="Burne R.A."/>
            <person name="Stanhope M.J."/>
        </authorList>
    </citation>
    <scope>NUCLEOTIDE SEQUENCE [LARGE SCALE GENOMIC DNA]</scope>
    <source>
        <strain evidence="1 2">CECT 5772</strain>
    </source>
</reference>
<proteinExistence type="predicted"/>
<organism evidence="1 2">
    <name type="scientific">Streptococcus equi subsp. ruminatorum CECT 5772</name>
    <dbReference type="NCBI Taxonomy" id="1051981"/>
    <lineage>
        <taxon>Bacteria</taxon>
        <taxon>Bacillati</taxon>
        <taxon>Bacillota</taxon>
        <taxon>Bacilli</taxon>
        <taxon>Lactobacillales</taxon>
        <taxon>Streptococcaceae</taxon>
        <taxon>Streptococcus</taxon>
    </lineage>
</organism>
<sequence length="33" mass="3713">MKCQDKLLVITKTAAWLSHLKKGVTPFLSKLVN</sequence>
<name>A0A922NSZ7_9STRE</name>
<dbReference type="AlphaFoldDB" id="A0A922NSZ7"/>
<dbReference type="Proteomes" id="UP000028704">
    <property type="component" value="Unassembled WGS sequence"/>
</dbReference>
<evidence type="ECO:0000313" key="1">
    <source>
        <dbReference type="EMBL" id="KED03903.1"/>
    </source>
</evidence>
<accession>A0A922NSZ7</accession>
<gene>
    <name evidence="1" type="ORF">CECT5772_08074</name>
</gene>
<comment type="caution">
    <text evidence="1">The sequence shown here is derived from an EMBL/GenBank/DDBJ whole genome shotgun (WGS) entry which is preliminary data.</text>
</comment>
<protein>
    <submittedName>
        <fullName evidence="1">Uncharacterized protein</fullName>
    </submittedName>
</protein>
<evidence type="ECO:0000313" key="2">
    <source>
        <dbReference type="Proteomes" id="UP000028704"/>
    </source>
</evidence>